<dbReference type="InterPro" id="IPR038722">
    <property type="entry name" value="Ner_HTH_dom"/>
</dbReference>
<evidence type="ECO:0000259" key="5">
    <source>
        <dbReference type="Pfam" id="PF13693"/>
    </source>
</evidence>
<reference evidence="6 7" key="1">
    <citation type="submission" date="2018-11" db="EMBL/GenBank/DDBJ databases">
        <title>Genome sequencing and analysis.</title>
        <authorList>
            <person name="Huang Y.-T."/>
        </authorList>
    </citation>
    <scope>NUCLEOTIDE SEQUENCE [LARGE SCALE GENOMIC DNA]</scope>
    <source>
        <strain evidence="6 7">SHIN</strain>
    </source>
</reference>
<evidence type="ECO:0000313" key="7">
    <source>
        <dbReference type="Proteomes" id="UP000526233"/>
    </source>
</evidence>
<dbReference type="Proteomes" id="UP000526233">
    <property type="component" value="Unassembled WGS sequence"/>
</dbReference>
<organism evidence="6 7">
    <name type="scientific">Brucella pseudogrignonensis</name>
    <dbReference type="NCBI Taxonomy" id="419475"/>
    <lineage>
        <taxon>Bacteria</taxon>
        <taxon>Pseudomonadati</taxon>
        <taxon>Pseudomonadota</taxon>
        <taxon>Alphaproteobacteria</taxon>
        <taxon>Hyphomicrobiales</taxon>
        <taxon>Brucellaceae</taxon>
        <taxon>Brucella/Ochrobactrum group</taxon>
        <taxon>Brucella</taxon>
    </lineage>
</organism>
<evidence type="ECO:0000256" key="3">
    <source>
        <dbReference type="ARBA" id="ARBA00023125"/>
    </source>
</evidence>
<gene>
    <name evidence="6" type="ORF">EHE22_09640</name>
</gene>
<comment type="similarity">
    <text evidence="1">Belongs to the ner transcriptional regulatory family.</text>
</comment>
<dbReference type="AlphaFoldDB" id="A0A7Y3T447"/>
<keyword evidence="2" id="KW-0805">Transcription regulation</keyword>
<dbReference type="Pfam" id="PF13693">
    <property type="entry name" value="HTH_35"/>
    <property type="match status" value="1"/>
</dbReference>
<keyword evidence="3" id="KW-0238">DNA-binding</keyword>
<protein>
    <submittedName>
        <fullName evidence="6">Transcriptional regulator</fullName>
    </submittedName>
</protein>
<name>A0A7Y3T447_9HYPH</name>
<evidence type="ECO:0000256" key="1">
    <source>
        <dbReference type="ARBA" id="ARBA00006157"/>
    </source>
</evidence>
<evidence type="ECO:0000256" key="4">
    <source>
        <dbReference type="ARBA" id="ARBA00023163"/>
    </source>
</evidence>
<dbReference type="GO" id="GO:0003677">
    <property type="term" value="F:DNA binding"/>
    <property type="evidence" value="ECO:0007669"/>
    <property type="project" value="UniProtKB-KW"/>
</dbReference>
<feature type="domain" description="Ner winged helix-turn-helix DNA-binding" evidence="5">
    <location>
        <begin position="6"/>
        <end position="76"/>
    </location>
</feature>
<dbReference type="Gene3D" id="1.10.260.40">
    <property type="entry name" value="lambda repressor-like DNA-binding domains"/>
    <property type="match status" value="1"/>
</dbReference>
<evidence type="ECO:0000256" key="2">
    <source>
        <dbReference type="ARBA" id="ARBA00023015"/>
    </source>
</evidence>
<dbReference type="EMBL" id="PKQI01000002">
    <property type="protein sequence ID" value="NNV20688.1"/>
    <property type="molecule type" value="Genomic_DNA"/>
</dbReference>
<comment type="caution">
    <text evidence="6">The sequence shown here is derived from an EMBL/GenBank/DDBJ whole genome shotgun (WGS) entry which is preliminary data.</text>
</comment>
<sequence>MTRKSWDNIEIKRALERAGWTLTGLAEFKGLNPNNFRAVWSRTNRPAQEAIAEVLGERVEDLFPKRYPIRKSRILSIENEQAIASQKAMRSSDRVAA</sequence>
<proteinExistence type="inferred from homology"/>
<dbReference type="RefSeq" id="WP_024896778.1">
    <property type="nucleotide sequence ID" value="NZ_PKQI01000002.1"/>
</dbReference>
<keyword evidence="4" id="KW-0804">Transcription</keyword>
<dbReference type="SUPFAM" id="SSF47413">
    <property type="entry name" value="lambda repressor-like DNA-binding domains"/>
    <property type="match status" value="1"/>
</dbReference>
<dbReference type="InterPro" id="IPR010982">
    <property type="entry name" value="Lambda_DNA-bd_dom_sf"/>
</dbReference>
<accession>A0A7Y3T447</accession>
<evidence type="ECO:0000313" key="6">
    <source>
        <dbReference type="EMBL" id="NNV20688.1"/>
    </source>
</evidence>